<evidence type="ECO:0000313" key="2">
    <source>
        <dbReference type="EMBL" id="MBR7617809.1"/>
    </source>
</evidence>
<comment type="caution">
    <text evidence="2">The sequence shown here is derived from an EMBL/GenBank/DDBJ whole genome shotgun (WGS) entry which is preliminary data.</text>
</comment>
<name>A0A941HTQ6_9CAUL</name>
<dbReference type="Gene3D" id="3.30.1150.10">
    <property type="match status" value="1"/>
</dbReference>
<protein>
    <submittedName>
        <fullName evidence="2">Energy transducer TonB</fullName>
    </submittedName>
</protein>
<feature type="domain" description="TonB C-terminal" evidence="1">
    <location>
        <begin position="17"/>
        <end position="84"/>
    </location>
</feature>
<dbReference type="InterPro" id="IPR037682">
    <property type="entry name" value="TonB_C"/>
</dbReference>
<accession>A0A941HTQ6</accession>
<evidence type="ECO:0000259" key="1">
    <source>
        <dbReference type="Pfam" id="PF03544"/>
    </source>
</evidence>
<dbReference type="EMBL" id="JAGSGD010000001">
    <property type="protein sequence ID" value="MBR7617809.1"/>
    <property type="molecule type" value="Genomic_DNA"/>
</dbReference>
<sequence length="253" mass="26994">MVNPDWLQTPDSDAMAKAFPEVAGLLGVDGYALIRCQITVLGRADACTVVGESPSGWGFGNAALIMSQSFRFRPKTVDGRAVPGGEIRVPLRLVTPIPPGLASSVGYRPPEASATRLKLVRALAALADVRGTTSADAEVSIGKLFTSSPSPGMSPSLWSDADLAIRAAIREGIPSLIEAVVLENITEYSDEDLLRMFDPANGPGRTPKTLQFTRMRDDRVVGAEVLKMREAARISLCARHDCVAKRIAPEPTP</sequence>
<dbReference type="AlphaFoldDB" id="A0A941HTQ6"/>
<dbReference type="Proteomes" id="UP000622580">
    <property type="component" value="Unassembled WGS sequence"/>
</dbReference>
<organism evidence="2 3">
    <name type="scientific">Phenylobacterium glaciei</name>
    <dbReference type="NCBI Taxonomy" id="2803784"/>
    <lineage>
        <taxon>Bacteria</taxon>
        <taxon>Pseudomonadati</taxon>
        <taxon>Pseudomonadota</taxon>
        <taxon>Alphaproteobacteria</taxon>
        <taxon>Caulobacterales</taxon>
        <taxon>Caulobacteraceae</taxon>
        <taxon>Phenylobacterium</taxon>
    </lineage>
</organism>
<gene>
    <name evidence="2" type="ORF">JKL49_00280</name>
</gene>
<proteinExistence type="predicted"/>
<dbReference type="Pfam" id="PF03544">
    <property type="entry name" value="TonB_C"/>
    <property type="match status" value="1"/>
</dbReference>
<dbReference type="GO" id="GO:0055085">
    <property type="term" value="P:transmembrane transport"/>
    <property type="evidence" value="ECO:0007669"/>
    <property type="project" value="InterPro"/>
</dbReference>
<reference evidence="2" key="1">
    <citation type="submission" date="2021-04" db="EMBL/GenBank/DDBJ databases">
        <title>Draft genome assembly of strain Phenylobacterium sp. 20VBR1 using MiniION and Illumina platforms.</title>
        <authorList>
            <person name="Thomas F.A."/>
            <person name="Krishnan K.P."/>
            <person name="Sinha R.K."/>
        </authorList>
    </citation>
    <scope>NUCLEOTIDE SEQUENCE</scope>
    <source>
        <strain evidence="2">20VBR1</strain>
    </source>
</reference>
<evidence type="ECO:0000313" key="3">
    <source>
        <dbReference type="Proteomes" id="UP000622580"/>
    </source>
</evidence>
<keyword evidence="3" id="KW-1185">Reference proteome</keyword>
<dbReference type="SUPFAM" id="SSF74653">
    <property type="entry name" value="TolA/TonB C-terminal domain"/>
    <property type="match status" value="1"/>
</dbReference>